<dbReference type="RefSeq" id="WP_150048301.1">
    <property type="nucleotide sequence ID" value="NZ_VWPC01000001.1"/>
</dbReference>
<dbReference type="PANTHER" id="PTHR30203:SF25">
    <property type="entry name" value="OUTER MEMBRANE PROTEIN-RELATED"/>
    <property type="match status" value="1"/>
</dbReference>
<reference evidence="10 11" key="1">
    <citation type="submission" date="2019-09" db="EMBL/GenBank/DDBJ databases">
        <authorList>
            <person name="Vacheron J."/>
            <person name="Dubost A."/>
            <person name="Prigent-Combaret C."/>
            <person name="Muller D."/>
        </authorList>
    </citation>
    <scope>NUCLEOTIDE SEQUENCE [LARGE SCALE GENOMIC DNA]</scope>
    <source>
        <strain evidence="10 11">JV497</strain>
    </source>
</reference>
<evidence type="ECO:0000256" key="5">
    <source>
        <dbReference type="ARBA" id="ARBA00023139"/>
    </source>
</evidence>
<evidence type="ECO:0000256" key="8">
    <source>
        <dbReference type="RuleBase" id="RU362097"/>
    </source>
</evidence>
<name>A0AB34CE98_9PSED</name>
<dbReference type="Gene3D" id="2.20.200.10">
    <property type="entry name" value="Outer membrane efflux proteins (OEP)"/>
    <property type="match status" value="1"/>
</dbReference>
<keyword evidence="8" id="KW-0732">Signal</keyword>
<evidence type="ECO:0000256" key="2">
    <source>
        <dbReference type="ARBA" id="ARBA00022452"/>
    </source>
</evidence>
<keyword evidence="3 8" id="KW-0812">Transmembrane</keyword>
<dbReference type="PROSITE" id="PS51257">
    <property type="entry name" value="PROKAR_LIPOPROTEIN"/>
    <property type="match status" value="1"/>
</dbReference>
<dbReference type="SUPFAM" id="SSF56954">
    <property type="entry name" value="Outer membrane efflux proteins (OEP)"/>
    <property type="match status" value="1"/>
</dbReference>
<comment type="subcellular location">
    <subcellularLocation>
        <location evidence="8">Cell outer membrane</location>
        <topology evidence="8">Lipid-anchor</topology>
    </subcellularLocation>
</comment>
<feature type="chain" id="PRO_5044044770" evidence="8">
    <location>
        <begin position="18"/>
        <end position="482"/>
    </location>
</feature>
<comment type="similarity">
    <text evidence="1 8">Belongs to the outer membrane factor (OMF) (TC 1.B.17) family.</text>
</comment>
<evidence type="ECO:0000313" key="10">
    <source>
        <dbReference type="EMBL" id="KAA5845560.1"/>
    </source>
</evidence>
<protein>
    <submittedName>
        <fullName evidence="10">Efflux transporter outer membrane subunit</fullName>
    </submittedName>
</protein>
<gene>
    <name evidence="10" type="ORF">F2A38_00165</name>
</gene>
<dbReference type="AlphaFoldDB" id="A0AB34CE98"/>
<evidence type="ECO:0000256" key="6">
    <source>
        <dbReference type="ARBA" id="ARBA00023237"/>
    </source>
</evidence>
<evidence type="ECO:0000313" key="11">
    <source>
        <dbReference type="Proteomes" id="UP000323924"/>
    </source>
</evidence>
<evidence type="ECO:0000256" key="9">
    <source>
        <dbReference type="SAM" id="MobiDB-lite"/>
    </source>
</evidence>
<dbReference type="EMBL" id="VWPC01000001">
    <property type="protein sequence ID" value="KAA5845560.1"/>
    <property type="molecule type" value="Genomic_DNA"/>
</dbReference>
<evidence type="ECO:0000256" key="3">
    <source>
        <dbReference type="ARBA" id="ARBA00022692"/>
    </source>
</evidence>
<keyword evidence="6" id="KW-0998">Cell outer membrane</keyword>
<organism evidence="10 11">
    <name type="scientific">Pseudomonas chlororaphis</name>
    <dbReference type="NCBI Taxonomy" id="587753"/>
    <lineage>
        <taxon>Bacteria</taxon>
        <taxon>Pseudomonadati</taxon>
        <taxon>Pseudomonadota</taxon>
        <taxon>Gammaproteobacteria</taxon>
        <taxon>Pseudomonadales</taxon>
        <taxon>Pseudomonadaceae</taxon>
        <taxon>Pseudomonas</taxon>
    </lineage>
</organism>
<dbReference type="InterPro" id="IPR003423">
    <property type="entry name" value="OMP_efflux"/>
</dbReference>
<accession>A0AB34CE98</accession>
<dbReference type="NCBIfam" id="TIGR01845">
    <property type="entry name" value="outer_NodT"/>
    <property type="match status" value="1"/>
</dbReference>
<dbReference type="GO" id="GO:0009279">
    <property type="term" value="C:cell outer membrane"/>
    <property type="evidence" value="ECO:0007669"/>
    <property type="project" value="UniProtKB-SubCell"/>
</dbReference>
<dbReference type="Proteomes" id="UP000323924">
    <property type="component" value="Unassembled WGS sequence"/>
</dbReference>
<dbReference type="GO" id="GO:0015562">
    <property type="term" value="F:efflux transmembrane transporter activity"/>
    <property type="evidence" value="ECO:0007669"/>
    <property type="project" value="InterPro"/>
</dbReference>
<feature type="signal peptide" evidence="8">
    <location>
        <begin position="1"/>
        <end position="17"/>
    </location>
</feature>
<evidence type="ECO:0000256" key="4">
    <source>
        <dbReference type="ARBA" id="ARBA00023136"/>
    </source>
</evidence>
<dbReference type="InterPro" id="IPR010131">
    <property type="entry name" value="MdtP/NodT-like"/>
</dbReference>
<dbReference type="Gene3D" id="1.20.1600.10">
    <property type="entry name" value="Outer membrane efflux proteins (OEP)"/>
    <property type="match status" value="1"/>
</dbReference>
<evidence type="ECO:0000256" key="7">
    <source>
        <dbReference type="ARBA" id="ARBA00023288"/>
    </source>
</evidence>
<keyword evidence="7 8" id="KW-0449">Lipoprotein</keyword>
<evidence type="ECO:0000256" key="1">
    <source>
        <dbReference type="ARBA" id="ARBA00007613"/>
    </source>
</evidence>
<keyword evidence="5 8" id="KW-0564">Palmitate</keyword>
<keyword evidence="2 8" id="KW-1134">Transmembrane beta strand</keyword>
<dbReference type="PANTHER" id="PTHR30203">
    <property type="entry name" value="OUTER MEMBRANE CATION EFFLUX PROTEIN"/>
    <property type="match status" value="1"/>
</dbReference>
<comment type="caution">
    <text evidence="10">The sequence shown here is derived from an EMBL/GenBank/DDBJ whole genome shotgun (WGS) entry which is preliminary data.</text>
</comment>
<proteinExistence type="inferred from homology"/>
<feature type="region of interest" description="Disordered" evidence="9">
    <location>
        <begin position="97"/>
        <end position="125"/>
    </location>
</feature>
<keyword evidence="4 8" id="KW-0472">Membrane</keyword>
<sequence>MSRLLQPVFALSLLSLAACSVGPDFQRPEGPRVEAWATPQKAAPSQVVSSPLDERWWEVFNDPQLSALSRRVLTDNLDLQLATSRLQQSRAARQVVTAERYPTSSASGGYARKRNSGEGLNDPSGQAGKSAFNLWDAGFSASWELDFWGRVRRETEAADATLEVAENDRRGVLLAVLAETAQDYIQLRGVQSTRAVTEQNLDVARHSLKLSQLRLADGVATDLDVAEAAAQVATIESQLPALQQRQAQLINALSLLMGEPPQALHAELAADAPVPQTPRQVAIGLPSQLAERRPDIRQAEARLHAATASIGVAQGDFYPRITLSGNFDSQAMQLSDFGSWGSRQFGIGPQFSLPLFDGGRLRGMLHLREAQQQEAAVAYQQTVLRAWHEIDDQLTRYNSSQLRRDSLAEAVRQNQIALRTAQQQYVEGVVDFVNVLTVQGALLATQEQLVESSTGVSLAMVGLYKALGGGWESVYPLAAAQP</sequence>
<dbReference type="Pfam" id="PF02321">
    <property type="entry name" value="OEP"/>
    <property type="match status" value="2"/>
</dbReference>